<name>A0A8S5LW21_9CAUD</name>
<sequence>MIKQLIKSVKDLIDGKRHYSLQLLPTNLDYTSTVGEQLTEAKLIDHASGTSDMIRIKLTDHNRFVLRWINATRQMKNIGEYCTTHHISPYTLLNEIFSPKSYYRKWNAPELYESFNKWFMNLGGCKRGIRVDYVEEEQFIVVQVCNPYGNRYMVAIDAQPLLESSVETADKLSRSLMHSEKVGRVTINNDKSYCSLEDIALRIKRLIELGAEVIDLGKNDITTLASSDSTMIINKHYTP</sequence>
<accession>A0A8S5LW21</accession>
<dbReference type="EMBL" id="BK014756">
    <property type="protein sequence ID" value="DAD74253.1"/>
    <property type="molecule type" value="Genomic_DNA"/>
</dbReference>
<proteinExistence type="predicted"/>
<reference evidence="1" key="1">
    <citation type="journal article" date="2021" name="Proc. Natl. Acad. Sci. U.S.A.">
        <title>A Catalog of Tens of Thousands of Viruses from Human Metagenomes Reveals Hidden Associations with Chronic Diseases.</title>
        <authorList>
            <person name="Tisza M.J."/>
            <person name="Buck C.B."/>
        </authorList>
    </citation>
    <scope>NUCLEOTIDE SEQUENCE</scope>
    <source>
        <strain evidence="1">Cto1k8</strain>
    </source>
</reference>
<evidence type="ECO:0000313" key="1">
    <source>
        <dbReference type="EMBL" id="DAD74253.1"/>
    </source>
</evidence>
<organism evidence="1">
    <name type="scientific">Myoviridae sp. cto1k8</name>
    <dbReference type="NCBI Taxonomy" id="2826694"/>
    <lineage>
        <taxon>Viruses</taxon>
        <taxon>Duplodnaviria</taxon>
        <taxon>Heunggongvirae</taxon>
        <taxon>Uroviricota</taxon>
        <taxon>Caudoviricetes</taxon>
    </lineage>
</organism>
<protein>
    <submittedName>
        <fullName evidence="1">Uncharacterized protein</fullName>
    </submittedName>
</protein>